<keyword evidence="3" id="KW-1185">Reference proteome</keyword>
<reference evidence="2 3" key="1">
    <citation type="submission" date="2024-08" db="EMBL/GenBank/DDBJ databases">
        <title>Gnathostoma spinigerum genome.</title>
        <authorList>
            <person name="Gonzalez-Bertolin B."/>
            <person name="Monzon S."/>
            <person name="Zaballos A."/>
            <person name="Jimenez P."/>
            <person name="Dekumyoy P."/>
            <person name="Varona S."/>
            <person name="Cuesta I."/>
            <person name="Sumanam S."/>
            <person name="Adisakwattana P."/>
            <person name="Gasser R.B."/>
            <person name="Hernandez-Gonzalez A."/>
            <person name="Young N.D."/>
            <person name="Perteguer M.J."/>
        </authorList>
    </citation>
    <scope>NUCLEOTIDE SEQUENCE [LARGE SCALE GENOMIC DNA]</scope>
    <source>
        <strain evidence="2">AL3</strain>
        <tissue evidence="2">Liver</tissue>
    </source>
</reference>
<accession>A0ABD6EY03</accession>
<evidence type="ECO:0000313" key="2">
    <source>
        <dbReference type="EMBL" id="MFH4984848.1"/>
    </source>
</evidence>
<sequence length="148" mass="15992">MNGGSHSQSIHLGFSSAPSAHSMPAFSPCGDRNTKDRKGFFGSHYKKPRIEQQHHMLGGNNTDIRQEGCGGDASRSETASESKQQKTMIQSAKLPENDFAKTSSAASVLSSLPSFFFAKQESKQESAGNGNVITSCNLVWRSVELLII</sequence>
<dbReference type="EMBL" id="JBGFUD010022133">
    <property type="protein sequence ID" value="MFH4984848.1"/>
    <property type="molecule type" value="Genomic_DNA"/>
</dbReference>
<name>A0ABD6EY03_9BILA</name>
<evidence type="ECO:0000313" key="3">
    <source>
        <dbReference type="Proteomes" id="UP001608902"/>
    </source>
</evidence>
<protein>
    <submittedName>
        <fullName evidence="2">Uncharacterized protein</fullName>
    </submittedName>
</protein>
<organism evidence="2 3">
    <name type="scientific">Gnathostoma spinigerum</name>
    <dbReference type="NCBI Taxonomy" id="75299"/>
    <lineage>
        <taxon>Eukaryota</taxon>
        <taxon>Metazoa</taxon>
        <taxon>Ecdysozoa</taxon>
        <taxon>Nematoda</taxon>
        <taxon>Chromadorea</taxon>
        <taxon>Rhabditida</taxon>
        <taxon>Spirurina</taxon>
        <taxon>Gnathostomatomorpha</taxon>
        <taxon>Gnathostomatoidea</taxon>
        <taxon>Gnathostomatidae</taxon>
        <taxon>Gnathostoma</taxon>
    </lineage>
</organism>
<dbReference type="AlphaFoldDB" id="A0ABD6EY03"/>
<comment type="caution">
    <text evidence="2">The sequence shown here is derived from an EMBL/GenBank/DDBJ whole genome shotgun (WGS) entry which is preliminary data.</text>
</comment>
<evidence type="ECO:0000256" key="1">
    <source>
        <dbReference type="SAM" id="MobiDB-lite"/>
    </source>
</evidence>
<gene>
    <name evidence="2" type="ORF">AB6A40_011557</name>
</gene>
<feature type="compositionally biased region" description="Polar residues" evidence="1">
    <location>
        <begin position="1"/>
        <end position="10"/>
    </location>
</feature>
<feature type="compositionally biased region" description="Basic and acidic residues" evidence="1">
    <location>
        <begin position="74"/>
        <end position="84"/>
    </location>
</feature>
<proteinExistence type="predicted"/>
<feature type="region of interest" description="Disordered" evidence="1">
    <location>
        <begin position="1"/>
        <end position="95"/>
    </location>
</feature>
<dbReference type="Proteomes" id="UP001608902">
    <property type="component" value="Unassembled WGS sequence"/>
</dbReference>